<feature type="region of interest" description="Disordered" evidence="1">
    <location>
        <begin position="176"/>
        <end position="206"/>
    </location>
</feature>
<dbReference type="AlphaFoldDB" id="A0A9W6JYS5"/>
<organism evidence="3 4">
    <name type="scientific">Ancylobacter defluvii</name>
    <dbReference type="NCBI Taxonomy" id="1282440"/>
    <lineage>
        <taxon>Bacteria</taxon>
        <taxon>Pseudomonadati</taxon>
        <taxon>Pseudomonadota</taxon>
        <taxon>Alphaproteobacteria</taxon>
        <taxon>Hyphomicrobiales</taxon>
        <taxon>Xanthobacteraceae</taxon>
        <taxon>Ancylobacter</taxon>
    </lineage>
</organism>
<keyword evidence="4" id="KW-1185">Reference proteome</keyword>
<feature type="chain" id="PRO_5040788412" description="Collagen triple helix repeat protein" evidence="2">
    <location>
        <begin position="24"/>
        <end position="343"/>
    </location>
</feature>
<gene>
    <name evidence="3" type="ORF">GCM10017653_44550</name>
</gene>
<accession>A0A9W6JYS5</accession>
<feature type="region of interest" description="Disordered" evidence="1">
    <location>
        <begin position="268"/>
        <end position="319"/>
    </location>
</feature>
<evidence type="ECO:0000313" key="3">
    <source>
        <dbReference type="EMBL" id="GLK86385.1"/>
    </source>
</evidence>
<feature type="compositionally biased region" description="Gly residues" evidence="1">
    <location>
        <begin position="183"/>
        <end position="204"/>
    </location>
</feature>
<name>A0A9W6JYS5_9HYPH</name>
<protein>
    <recommendedName>
        <fullName evidence="5">Collagen triple helix repeat protein</fullName>
    </recommendedName>
</protein>
<proteinExistence type="predicted"/>
<keyword evidence="2" id="KW-0732">Signal</keyword>
<feature type="region of interest" description="Disordered" evidence="1">
    <location>
        <begin position="124"/>
        <end position="160"/>
    </location>
</feature>
<reference evidence="3" key="2">
    <citation type="submission" date="2023-01" db="EMBL/GenBank/DDBJ databases">
        <authorList>
            <person name="Sun Q."/>
            <person name="Evtushenko L."/>
        </authorList>
    </citation>
    <scope>NUCLEOTIDE SEQUENCE</scope>
    <source>
        <strain evidence="3">VKM B-2789</strain>
    </source>
</reference>
<reference evidence="3" key="1">
    <citation type="journal article" date="2014" name="Int. J. Syst. Evol. Microbiol.">
        <title>Complete genome sequence of Corynebacterium casei LMG S-19264T (=DSM 44701T), isolated from a smear-ripened cheese.</title>
        <authorList>
            <consortium name="US DOE Joint Genome Institute (JGI-PGF)"/>
            <person name="Walter F."/>
            <person name="Albersmeier A."/>
            <person name="Kalinowski J."/>
            <person name="Ruckert C."/>
        </authorList>
    </citation>
    <scope>NUCLEOTIDE SEQUENCE</scope>
    <source>
        <strain evidence="3">VKM B-2789</strain>
    </source>
</reference>
<dbReference type="Proteomes" id="UP001143330">
    <property type="component" value="Unassembled WGS sequence"/>
</dbReference>
<feature type="compositionally biased region" description="Gly residues" evidence="1">
    <location>
        <begin position="300"/>
        <end position="315"/>
    </location>
</feature>
<dbReference type="EMBL" id="BSFM01000020">
    <property type="protein sequence ID" value="GLK86385.1"/>
    <property type="molecule type" value="Genomic_DNA"/>
</dbReference>
<evidence type="ECO:0000313" key="4">
    <source>
        <dbReference type="Proteomes" id="UP001143330"/>
    </source>
</evidence>
<sequence>MNKILAYAFSSFVTISMATTSYAQQTEIKSTEMDDLSRASAIQDIKNSGDISEPLKIVTISGNRLFDGYYLQAERIVFKSGSTLTFSKKALASRNNLFLVAKEIVSEDAANPGTITYERAVNLPTPAMPGQAPTGRAGTHRQAGGQGLPGDQGVAGEPGSAAPALTITVLQMPGSGPIIDIRGGNGGNGGQGQKGGDGGSGGSGDNASQNCCNCVRGAENGYPGGQGGSGGPGGLGGPGGNGGTLTLLAPSEAVSVFLQKFRPLVSAAQPGGAGSGGPGGNGGPGGSGGADARPWCVGSGSQGGLGPIGPGGQPGTKGASGIDGDIFVAAISTEQFGKLYKTD</sequence>
<comment type="caution">
    <text evidence="3">The sequence shown here is derived from an EMBL/GenBank/DDBJ whole genome shotgun (WGS) entry which is preliminary data.</text>
</comment>
<feature type="compositionally biased region" description="Gly residues" evidence="1">
    <location>
        <begin position="271"/>
        <end position="289"/>
    </location>
</feature>
<evidence type="ECO:0008006" key="5">
    <source>
        <dbReference type="Google" id="ProtNLM"/>
    </source>
</evidence>
<evidence type="ECO:0000256" key="2">
    <source>
        <dbReference type="SAM" id="SignalP"/>
    </source>
</evidence>
<evidence type="ECO:0000256" key="1">
    <source>
        <dbReference type="SAM" id="MobiDB-lite"/>
    </source>
</evidence>
<feature type="signal peptide" evidence="2">
    <location>
        <begin position="1"/>
        <end position="23"/>
    </location>
</feature>